<reference evidence="6 7" key="1">
    <citation type="submission" date="2020-08" db="EMBL/GenBank/DDBJ databases">
        <authorList>
            <person name="Liu C."/>
            <person name="Sun Q."/>
        </authorList>
    </citation>
    <scope>NUCLEOTIDE SEQUENCE [LARGE SCALE GENOMIC DNA]</scope>
    <source>
        <strain evidence="6 7">NSJ-38</strain>
    </source>
</reference>
<keyword evidence="7" id="KW-1185">Reference proteome</keyword>
<dbReference type="GO" id="GO:0070403">
    <property type="term" value="F:NAD+ binding"/>
    <property type="evidence" value="ECO:0007669"/>
    <property type="project" value="InterPro"/>
</dbReference>
<dbReference type="InterPro" id="IPR029035">
    <property type="entry name" value="DHS-like_NAD/FAD-binding_dom"/>
</dbReference>
<evidence type="ECO:0000313" key="7">
    <source>
        <dbReference type="Proteomes" id="UP000515823"/>
    </source>
</evidence>
<evidence type="ECO:0000313" key="6">
    <source>
        <dbReference type="EMBL" id="QNM05626.1"/>
    </source>
</evidence>
<evidence type="ECO:0000256" key="1">
    <source>
        <dbReference type="ARBA" id="ARBA00012928"/>
    </source>
</evidence>
<feature type="binding site" evidence="4">
    <location>
        <position position="157"/>
    </location>
    <ligand>
        <name>Zn(2+)</name>
        <dbReference type="ChEBI" id="CHEBI:29105"/>
    </ligand>
</feature>
<feature type="binding site" evidence="4">
    <location>
        <position position="133"/>
    </location>
    <ligand>
        <name>Zn(2+)</name>
        <dbReference type="ChEBI" id="CHEBI:29105"/>
    </ligand>
</feature>
<dbReference type="InterPro" id="IPR050134">
    <property type="entry name" value="NAD-dep_sirtuin_deacylases"/>
</dbReference>
<dbReference type="GO" id="GO:0017136">
    <property type="term" value="F:histone deacetylase activity, NAD-dependent"/>
    <property type="evidence" value="ECO:0007669"/>
    <property type="project" value="TreeGrafter"/>
</dbReference>
<dbReference type="InterPro" id="IPR003000">
    <property type="entry name" value="Sirtuin"/>
</dbReference>
<feature type="domain" description="Deacetylase sirtuin-type" evidence="5">
    <location>
        <begin position="1"/>
        <end position="245"/>
    </location>
</feature>
<evidence type="ECO:0000259" key="5">
    <source>
        <dbReference type="PROSITE" id="PS50305"/>
    </source>
</evidence>
<feature type="active site" description="Proton acceptor" evidence="4">
    <location>
        <position position="125"/>
    </location>
</feature>
<protein>
    <recommendedName>
        <fullName evidence="1">protein acetyllysine N-acetyltransferase</fullName>
        <ecNumber evidence="1">2.3.1.286</ecNumber>
    </recommendedName>
</protein>
<organism evidence="6 7">
    <name type="scientific">Qiania dongpingensis</name>
    <dbReference type="NCBI Taxonomy" id="2763669"/>
    <lineage>
        <taxon>Bacteria</taxon>
        <taxon>Bacillati</taxon>
        <taxon>Bacillota</taxon>
        <taxon>Clostridia</taxon>
        <taxon>Lachnospirales</taxon>
        <taxon>Lachnospiraceae</taxon>
        <taxon>Qiania</taxon>
    </lineage>
</organism>
<dbReference type="EMBL" id="CP060634">
    <property type="protein sequence ID" value="QNM05626.1"/>
    <property type="molecule type" value="Genomic_DNA"/>
</dbReference>
<dbReference type="InterPro" id="IPR013087">
    <property type="entry name" value="Znf_C2H2_type"/>
</dbReference>
<keyword evidence="3" id="KW-0520">NAD</keyword>
<keyword evidence="4" id="KW-0479">Metal-binding</keyword>
<dbReference type="SUPFAM" id="SSF52467">
    <property type="entry name" value="DHS-like NAD/FAD-binding domain"/>
    <property type="match status" value="1"/>
</dbReference>
<name>A0A7G9G494_9FIRM</name>
<sequence length="245" mass="27485">MAYEILKKMIDESQKIMVFSGMGMIRESGIAYFRDEPYAYQIEAEYGVSPEELLSAQFYNSRPGSFYNFYKKEVLSRGGEPNPAHYALARLEAQKKKTGGYVTVATRSISGMHQAAGVKNVIELHGNFHNNRCTGCGKEFSPEYILKSHGIPHCDKCQSAIRPGILLAGEMLDNGLITKVANETEAADMLLVIGTHLDAYLTKRFRLYYTGDKLVLINNETHPTDREADMVIYEKVSDVLPEVIQ</sequence>
<dbReference type="RefSeq" id="WP_249302785.1">
    <property type="nucleotide sequence ID" value="NZ_CP060634.1"/>
</dbReference>
<dbReference type="InterPro" id="IPR026591">
    <property type="entry name" value="Sirtuin_cat_small_dom_sf"/>
</dbReference>
<proteinExistence type="predicted"/>
<dbReference type="PROSITE" id="PS50305">
    <property type="entry name" value="SIRTUIN"/>
    <property type="match status" value="1"/>
</dbReference>
<dbReference type="InterPro" id="IPR026590">
    <property type="entry name" value="Ssirtuin_cat_dom"/>
</dbReference>
<evidence type="ECO:0000256" key="4">
    <source>
        <dbReference type="PROSITE-ProRule" id="PRU00236"/>
    </source>
</evidence>
<feature type="binding site" evidence="4">
    <location>
        <position position="154"/>
    </location>
    <ligand>
        <name>Zn(2+)</name>
        <dbReference type="ChEBI" id="CHEBI:29105"/>
    </ligand>
</feature>
<dbReference type="GO" id="GO:0046872">
    <property type="term" value="F:metal ion binding"/>
    <property type="evidence" value="ECO:0007669"/>
    <property type="project" value="UniProtKB-KW"/>
</dbReference>
<keyword evidence="2" id="KW-0808">Transferase</keyword>
<dbReference type="KEGG" id="qdo:H9Q78_00130"/>
<evidence type="ECO:0000256" key="3">
    <source>
        <dbReference type="ARBA" id="ARBA00023027"/>
    </source>
</evidence>
<accession>A0A7G9G494</accession>
<dbReference type="PANTHER" id="PTHR11085">
    <property type="entry name" value="NAD-DEPENDENT PROTEIN DEACYLASE SIRTUIN-5, MITOCHONDRIAL-RELATED"/>
    <property type="match status" value="1"/>
</dbReference>
<feature type="binding site" evidence="4">
    <location>
        <position position="136"/>
    </location>
    <ligand>
        <name>Zn(2+)</name>
        <dbReference type="ChEBI" id="CHEBI:29105"/>
    </ligand>
</feature>
<dbReference type="Gene3D" id="3.30.1600.10">
    <property type="entry name" value="SIR2/SIRT2 'Small Domain"/>
    <property type="match status" value="1"/>
</dbReference>
<dbReference type="PROSITE" id="PS00028">
    <property type="entry name" value="ZINC_FINGER_C2H2_1"/>
    <property type="match status" value="1"/>
</dbReference>
<evidence type="ECO:0000256" key="2">
    <source>
        <dbReference type="ARBA" id="ARBA00022679"/>
    </source>
</evidence>
<dbReference type="Proteomes" id="UP000515823">
    <property type="component" value="Chromosome"/>
</dbReference>
<dbReference type="Pfam" id="PF02146">
    <property type="entry name" value="SIR2"/>
    <property type="match status" value="1"/>
</dbReference>
<dbReference type="EC" id="2.3.1.286" evidence="1"/>
<dbReference type="AlphaFoldDB" id="A0A7G9G494"/>
<dbReference type="Gene3D" id="3.40.50.1220">
    <property type="entry name" value="TPP-binding domain"/>
    <property type="match status" value="1"/>
</dbReference>
<dbReference type="PANTHER" id="PTHR11085:SF4">
    <property type="entry name" value="NAD-DEPENDENT PROTEIN DEACYLASE"/>
    <property type="match status" value="1"/>
</dbReference>
<gene>
    <name evidence="6" type="ORF">H9Q78_00130</name>
</gene>
<keyword evidence="4" id="KW-0862">Zinc</keyword>